<dbReference type="Proteomes" id="UP000188318">
    <property type="component" value="Unassembled WGS sequence"/>
</dbReference>
<evidence type="ECO:0000256" key="1">
    <source>
        <dbReference type="SAM" id="Coils"/>
    </source>
</evidence>
<feature type="domain" description="STB6-like N-terminal" evidence="3">
    <location>
        <begin position="50"/>
        <end position="189"/>
    </location>
</feature>
<keyword evidence="5" id="KW-1185">Reference proteome</keyword>
<reference evidence="5" key="1">
    <citation type="journal article" date="2017" name="Genome Biol.">
        <title>Comparative genomics reveals high biological diversity and specific adaptations in the industrially and medically important fungal genus Aspergillus.</title>
        <authorList>
            <person name="de Vries R.P."/>
            <person name="Riley R."/>
            <person name="Wiebenga A."/>
            <person name="Aguilar-Osorio G."/>
            <person name="Amillis S."/>
            <person name="Uchima C.A."/>
            <person name="Anderluh G."/>
            <person name="Asadollahi M."/>
            <person name="Askin M."/>
            <person name="Barry K."/>
            <person name="Battaglia E."/>
            <person name="Bayram O."/>
            <person name="Benocci T."/>
            <person name="Braus-Stromeyer S.A."/>
            <person name="Caldana C."/>
            <person name="Canovas D."/>
            <person name="Cerqueira G.C."/>
            <person name="Chen F."/>
            <person name="Chen W."/>
            <person name="Choi C."/>
            <person name="Clum A."/>
            <person name="Dos Santos R.A."/>
            <person name="Damasio A.R."/>
            <person name="Diallinas G."/>
            <person name="Emri T."/>
            <person name="Fekete E."/>
            <person name="Flipphi M."/>
            <person name="Freyberg S."/>
            <person name="Gallo A."/>
            <person name="Gournas C."/>
            <person name="Habgood R."/>
            <person name="Hainaut M."/>
            <person name="Harispe M.L."/>
            <person name="Henrissat B."/>
            <person name="Hilden K.S."/>
            <person name="Hope R."/>
            <person name="Hossain A."/>
            <person name="Karabika E."/>
            <person name="Karaffa L."/>
            <person name="Karanyi Z."/>
            <person name="Krasevec N."/>
            <person name="Kuo A."/>
            <person name="Kusch H."/>
            <person name="LaButti K."/>
            <person name="Lagendijk E.L."/>
            <person name="Lapidus A."/>
            <person name="Levasseur A."/>
            <person name="Lindquist E."/>
            <person name="Lipzen A."/>
            <person name="Logrieco A.F."/>
            <person name="MacCabe A."/>
            <person name="Maekelae M.R."/>
            <person name="Malavazi I."/>
            <person name="Melin P."/>
            <person name="Meyer V."/>
            <person name="Mielnichuk N."/>
            <person name="Miskei M."/>
            <person name="Molnar A.P."/>
            <person name="Mule G."/>
            <person name="Ngan C.Y."/>
            <person name="Orejas M."/>
            <person name="Orosz E."/>
            <person name="Ouedraogo J.P."/>
            <person name="Overkamp K.M."/>
            <person name="Park H.-S."/>
            <person name="Perrone G."/>
            <person name="Piumi F."/>
            <person name="Punt P.J."/>
            <person name="Ram A.F."/>
            <person name="Ramon A."/>
            <person name="Rauscher S."/>
            <person name="Record E."/>
            <person name="Riano-Pachon D.M."/>
            <person name="Robert V."/>
            <person name="Roehrig J."/>
            <person name="Ruller R."/>
            <person name="Salamov A."/>
            <person name="Salih N.S."/>
            <person name="Samson R.A."/>
            <person name="Sandor E."/>
            <person name="Sanguinetti M."/>
            <person name="Schuetze T."/>
            <person name="Sepcic K."/>
            <person name="Shelest E."/>
            <person name="Sherlock G."/>
            <person name="Sophianopoulou V."/>
            <person name="Squina F.M."/>
            <person name="Sun H."/>
            <person name="Susca A."/>
            <person name="Todd R.B."/>
            <person name="Tsang A."/>
            <person name="Unkles S.E."/>
            <person name="van de Wiele N."/>
            <person name="van Rossen-Uffink D."/>
            <person name="Oliveira J.V."/>
            <person name="Vesth T.C."/>
            <person name="Visser J."/>
            <person name="Yu J.-H."/>
            <person name="Zhou M."/>
            <person name="Andersen M.R."/>
            <person name="Archer D.B."/>
            <person name="Baker S.E."/>
            <person name="Benoit I."/>
            <person name="Brakhage A.A."/>
            <person name="Braus G.H."/>
            <person name="Fischer R."/>
            <person name="Frisvad J.C."/>
            <person name="Goldman G.H."/>
            <person name="Houbraken J."/>
            <person name="Oakley B."/>
            <person name="Pocsi I."/>
            <person name="Scazzocchio C."/>
            <person name="Seiboth B."/>
            <person name="vanKuyk P.A."/>
            <person name="Wortman J."/>
            <person name="Dyer P.S."/>
            <person name="Grigoriev I.V."/>
        </authorList>
    </citation>
    <scope>NUCLEOTIDE SEQUENCE [LARGE SCALE GENOMIC DNA]</scope>
    <source>
        <strain evidence="5">ITEM 5010</strain>
    </source>
</reference>
<evidence type="ECO:0000256" key="2">
    <source>
        <dbReference type="SAM" id="MobiDB-lite"/>
    </source>
</evidence>
<evidence type="ECO:0000259" key="3">
    <source>
        <dbReference type="Pfam" id="PF25995"/>
    </source>
</evidence>
<dbReference type="InterPro" id="IPR038919">
    <property type="entry name" value="STB2/STB2"/>
</dbReference>
<feature type="region of interest" description="Disordered" evidence="2">
    <location>
        <begin position="512"/>
        <end position="621"/>
    </location>
</feature>
<gene>
    <name evidence="4" type="ORF">ASPCADRAFT_206075</name>
</gene>
<dbReference type="AlphaFoldDB" id="A0A1R3RS17"/>
<proteinExistence type="predicted"/>
<dbReference type="PANTHER" id="PTHR31011">
    <property type="entry name" value="PROTEIN STB2-RELATED"/>
    <property type="match status" value="1"/>
</dbReference>
<keyword evidence="1" id="KW-0175">Coiled coil</keyword>
<name>A0A1R3RS17_ASPC5</name>
<dbReference type="GO" id="GO:0070822">
    <property type="term" value="C:Sin3-type complex"/>
    <property type="evidence" value="ECO:0007669"/>
    <property type="project" value="TreeGrafter"/>
</dbReference>
<dbReference type="EMBL" id="KV907497">
    <property type="protein sequence ID" value="OOF97254.1"/>
    <property type="molecule type" value="Genomic_DNA"/>
</dbReference>
<dbReference type="OrthoDB" id="19806at2759"/>
<evidence type="ECO:0000313" key="4">
    <source>
        <dbReference type="EMBL" id="OOF97254.1"/>
    </source>
</evidence>
<dbReference type="Pfam" id="PF25995">
    <property type="entry name" value="STB6_N"/>
    <property type="match status" value="1"/>
</dbReference>
<feature type="compositionally biased region" description="Polar residues" evidence="2">
    <location>
        <begin position="26"/>
        <end position="37"/>
    </location>
</feature>
<dbReference type="STRING" id="602072.A0A1R3RS17"/>
<feature type="coiled-coil region" evidence="1">
    <location>
        <begin position="802"/>
        <end position="829"/>
    </location>
</feature>
<organism evidence="4 5">
    <name type="scientific">Aspergillus carbonarius (strain ITEM 5010)</name>
    <dbReference type="NCBI Taxonomy" id="602072"/>
    <lineage>
        <taxon>Eukaryota</taxon>
        <taxon>Fungi</taxon>
        <taxon>Dikarya</taxon>
        <taxon>Ascomycota</taxon>
        <taxon>Pezizomycotina</taxon>
        <taxon>Eurotiomycetes</taxon>
        <taxon>Eurotiomycetidae</taxon>
        <taxon>Eurotiales</taxon>
        <taxon>Aspergillaceae</taxon>
        <taxon>Aspergillus</taxon>
        <taxon>Aspergillus subgen. Circumdati</taxon>
    </lineage>
</organism>
<protein>
    <recommendedName>
        <fullName evidence="3">STB6-like N-terminal domain-containing protein</fullName>
    </recommendedName>
</protein>
<feature type="region of interest" description="Disordered" evidence="2">
    <location>
        <begin position="1"/>
        <end position="46"/>
    </location>
</feature>
<dbReference type="PANTHER" id="PTHR31011:SF2">
    <property type="entry name" value="PROTEIN STB2-RELATED"/>
    <property type="match status" value="1"/>
</dbReference>
<sequence length="858" mass="95474">MPPPPTQTGGQAAPPTIQPREPARPSINTKNPPSINLNGPECQSPRHGHQKLVFTDPVALRYLEEDPAAVVLHRRLSLVGYEVFIVEQWACTRIHPTFIITTYTGDQSHKVVVGVLSVPTDESTWSPRMKMYFSAVTQCQARKKETPLGTLMVTDLNVFPLALTLIPVPDGDVLKHKEDFVVNENLKRLGCSGRSGLKLQPPSPATEAKFHHLYRTSEKVPLYLAVMELVKQCQIALMMFGNLAPEYVDGLLCDVTEAAMNDWWTDMGMDLFNIEPSDNMIGPISVAALLGTLMGARNRLHAFGAPVGKDAFDISNLKRGIGSFQKSQKLKRTRRLDRQTLDRLHRVTAKAANAEGWTDAVKSTMAELSGHGGEMVMGMVRGREKGGIADIETLDIDNFAHLVTGERAKWLWRGKPRKGGIGDNYAGGASAADMVFTTDDQGGYFWTSRRRPSHEDLATDRILQSSDRAWRPAESTASLDDKDQNLSRLVRKGVSGKVSDARAGFGRFKDAVGLRSHPHKQSRDGIDLAGDSSHLPPIDSDTELSQSKKSDGGAPTEPDSVHDNEAPAPDDDAQVEPPPRTILPQSPNSRAPAITVETVSSTADSESSRKVSVTRAEDEGQDLERWRTLSTDVSVDREQTSEVGIMLLRRPQSCTELNPDRDSRRLDNYWPRHLSFSTVEEVVLGWEGLAGEAFKETPDTLLEEAIVQEDILASDARIFSSRIQELSEHTVPWVEQQVASVDDLSRCLHESHEKVNAAYLERLATFQQVRGRSSDLLTEEHTQLTDYMRRVELMGAKLDYELHVLDSRVEDVETNLDEFERHVNAIETRVKLLIRGEQEKQSNSWFSWFGRITGFLTT</sequence>
<dbReference type="InterPro" id="IPR059025">
    <property type="entry name" value="STB6_N"/>
</dbReference>
<dbReference type="OMA" id="AKFYQLY"/>
<accession>A0A1R3RS17</accession>
<dbReference type="VEuPathDB" id="FungiDB:ASPCADRAFT_206075"/>
<evidence type="ECO:0000313" key="5">
    <source>
        <dbReference type="Proteomes" id="UP000188318"/>
    </source>
</evidence>